<name>A0A2S8BGG7_9MYCO</name>
<evidence type="ECO:0000313" key="2">
    <source>
        <dbReference type="Proteomes" id="UP000238296"/>
    </source>
</evidence>
<dbReference type="AlphaFoldDB" id="A0A2S8BGG7"/>
<comment type="caution">
    <text evidence="1">The sequence shown here is derived from an EMBL/GenBank/DDBJ whole genome shotgun (WGS) entry which is preliminary data.</text>
</comment>
<gene>
    <name evidence="1" type="ORF">C1Y40_04163</name>
</gene>
<protein>
    <submittedName>
        <fullName evidence="1">Uncharacterized protein</fullName>
    </submittedName>
</protein>
<proteinExistence type="predicted"/>
<sequence>MRGNTVRSASANGLNFDAEIRYVGVRCSMVTWAAFSVSDGISDTAVAPDPITTIFLPV</sequence>
<organism evidence="1 2">
    <name type="scientific">Mycobacterium talmoniae</name>
    <dbReference type="NCBI Taxonomy" id="1858794"/>
    <lineage>
        <taxon>Bacteria</taxon>
        <taxon>Bacillati</taxon>
        <taxon>Actinomycetota</taxon>
        <taxon>Actinomycetes</taxon>
        <taxon>Mycobacteriales</taxon>
        <taxon>Mycobacteriaceae</taxon>
        <taxon>Mycobacterium</taxon>
    </lineage>
</organism>
<reference evidence="1 2" key="1">
    <citation type="journal article" date="2017" name="Int. J. Syst. Evol. Microbiol.">
        <title>Mycobacterium talmoniae sp. nov., a slowly growing mycobacterium isolated from human respiratory samples.</title>
        <authorList>
            <person name="Davidson R.M."/>
            <person name="DeGroote M.A."/>
            <person name="Marola J.L."/>
            <person name="Buss S."/>
            <person name="Jones V."/>
            <person name="McNeil M.R."/>
            <person name="Freifeld A.G."/>
            <person name="Elaine Epperson L."/>
            <person name="Hasan N.A."/>
            <person name="Jackson M."/>
            <person name="Iwen P.C."/>
            <person name="Salfinger M."/>
            <person name="Strong M."/>
        </authorList>
    </citation>
    <scope>NUCLEOTIDE SEQUENCE [LARGE SCALE GENOMIC DNA]</scope>
    <source>
        <strain evidence="1 2">ATCC BAA-2683</strain>
    </source>
</reference>
<dbReference type="EMBL" id="PPEA01000601">
    <property type="protein sequence ID" value="PQM45718.1"/>
    <property type="molecule type" value="Genomic_DNA"/>
</dbReference>
<accession>A0A2S8BGG7</accession>
<dbReference type="Proteomes" id="UP000238296">
    <property type="component" value="Unassembled WGS sequence"/>
</dbReference>
<evidence type="ECO:0000313" key="1">
    <source>
        <dbReference type="EMBL" id="PQM45718.1"/>
    </source>
</evidence>